<keyword evidence="6 11" id="KW-0520">NAD</keyword>
<dbReference type="HAMAP" id="MF_01966">
    <property type="entry name" value="NADHX_epimerase"/>
    <property type="match status" value="1"/>
</dbReference>
<feature type="binding site" evidence="12">
    <location>
        <position position="201"/>
    </location>
    <ligand>
        <name>(6S)-NADPHX</name>
        <dbReference type="ChEBI" id="CHEBI:64076"/>
    </ligand>
</feature>
<keyword evidence="7 11" id="KW-0456">Lyase</keyword>
<evidence type="ECO:0000256" key="10">
    <source>
        <dbReference type="ARBA" id="ARBA00049209"/>
    </source>
</evidence>
<dbReference type="PANTHER" id="PTHR12592">
    <property type="entry name" value="ATP-DEPENDENT (S)-NAD(P)H-HYDRATE DEHYDRATASE FAMILY MEMBER"/>
    <property type="match status" value="1"/>
</dbReference>
<organism evidence="15 16">
    <name type="scientific">Bifidobacterium minimum</name>
    <dbReference type="NCBI Taxonomy" id="1693"/>
    <lineage>
        <taxon>Bacteria</taxon>
        <taxon>Bacillati</taxon>
        <taxon>Actinomycetota</taxon>
        <taxon>Actinomycetes</taxon>
        <taxon>Bifidobacteriales</taxon>
        <taxon>Bifidobacteriaceae</taxon>
        <taxon>Bifidobacterium</taxon>
    </lineage>
</organism>
<dbReference type="Gene3D" id="3.40.1190.20">
    <property type="match status" value="1"/>
</dbReference>
<comment type="cofactor">
    <cofactor evidence="11">
        <name>Mg(2+)</name>
        <dbReference type="ChEBI" id="CHEBI:18420"/>
    </cofactor>
</comment>
<reference evidence="15 16" key="1">
    <citation type="submission" date="2014-03" db="EMBL/GenBank/DDBJ databases">
        <title>Genomics of Bifidobacteria.</title>
        <authorList>
            <person name="Ventura M."/>
            <person name="Milani C."/>
            <person name="Lugli G.A."/>
        </authorList>
    </citation>
    <scope>NUCLEOTIDE SEQUENCE [LARGE SCALE GENOMIC DNA]</scope>
    <source>
        <strain evidence="15 16">LMG 11592</strain>
    </source>
</reference>
<evidence type="ECO:0000259" key="13">
    <source>
        <dbReference type="PROSITE" id="PS51383"/>
    </source>
</evidence>
<evidence type="ECO:0000256" key="1">
    <source>
        <dbReference type="ARBA" id="ARBA00006001"/>
    </source>
</evidence>
<keyword evidence="16" id="KW-1185">Reference proteome</keyword>
<dbReference type="InterPro" id="IPR000631">
    <property type="entry name" value="CARKD"/>
</dbReference>
<comment type="catalytic activity">
    <reaction evidence="12">
        <text>(6R)-NADHX = (6S)-NADHX</text>
        <dbReference type="Rhea" id="RHEA:32215"/>
        <dbReference type="ChEBI" id="CHEBI:64074"/>
        <dbReference type="ChEBI" id="CHEBI:64075"/>
        <dbReference type="EC" id="5.1.99.6"/>
    </reaction>
</comment>
<feature type="domain" description="YjeF N-terminal" evidence="14">
    <location>
        <begin position="12"/>
        <end position="258"/>
    </location>
</feature>
<sequence>MLRTMAFTSSDVRAAERPLLDRSVPLMRMASRALADVCRSVVNARGSEVERSSIVILAGAGNNGGDGLYAGSLLARSGAGVTVLAVGTALHDAAARSLMRAGGRVLVVDPRCRIPGFDTGFDDAELRLRLTASADLLLHADVVMDAMTGIGSKGALTGTASVMADLLAEILHDGRRCADGNDDNDGNGEGAHDRPTVVAVDVPSGLGVDSGTVPGASITADVTVTFGALKPCLVVPPVCYRRGGLVVVDLGLDLDPGRAVVRRMDASCASSRLVVPGAGDMKYSRGVVGLITGSQRYPGAGVLSVSAAARSGCGMVRYLGPRRAQDLVLQAMPEVVVGKGHVQAWTVGCGVDPDDHDDDSPASAVGALLRHYQTDDGGSVSTTGVEPMPPVSMPPVCVDAGALDLLPDHVLPQVVITPHAGELARLLTRMGHPRTVDAVLDDPWGNAVLVHRITGATVLLKGAMTLVVGDDGQGDGLHPDGAHPDGARTMVSGAGPAWLSTAGSGDVLAGLIGSLLAQWRASRESADDATAEERSSAGKDRGCPAVTEIAAAGAYIHGLSGRMASGCDVCADAEPLIMRVAPVGGVTRDSSTSSDRVPWNRARSIGHPIVASDLIEQLQFVLASLLRRHEDDDARR</sequence>
<comment type="similarity">
    <text evidence="2">In the C-terminal section; belongs to the NnrD/CARKD family.</text>
</comment>
<dbReference type="Pfam" id="PF03853">
    <property type="entry name" value="YjeF_N"/>
    <property type="match status" value="1"/>
</dbReference>
<dbReference type="AlphaFoldDB" id="A0A087BNR1"/>
<dbReference type="GO" id="GO:0052856">
    <property type="term" value="F:NAD(P)HX epimerase activity"/>
    <property type="evidence" value="ECO:0007669"/>
    <property type="project" value="UniProtKB-UniRule"/>
</dbReference>
<feature type="binding site" evidence="11">
    <location>
        <position position="506"/>
    </location>
    <ligand>
        <name>(6S)-NADPHX</name>
        <dbReference type="ChEBI" id="CHEBI:64076"/>
    </ligand>
</feature>
<feature type="binding site" evidence="12">
    <location>
        <begin position="149"/>
        <end position="155"/>
    </location>
    <ligand>
        <name>(6S)-NADPHX</name>
        <dbReference type="ChEBI" id="CHEBI:64076"/>
    </ligand>
</feature>
<feature type="binding site" evidence="11">
    <location>
        <position position="505"/>
    </location>
    <ligand>
        <name>AMP</name>
        <dbReference type="ChEBI" id="CHEBI:456215"/>
    </ligand>
</feature>
<comment type="catalytic activity">
    <reaction evidence="10 11">
        <text>(6S)-NADPHX + ADP = AMP + phosphate + NADPH + H(+)</text>
        <dbReference type="Rhea" id="RHEA:32235"/>
        <dbReference type="ChEBI" id="CHEBI:15378"/>
        <dbReference type="ChEBI" id="CHEBI:43474"/>
        <dbReference type="ChEBI" id="CHEBI:57783"/>
        <dbReference type="ChEBI" id="CHEBI:64076"/>
        <dbReference type="ChEBI" id="CHEBI:456215"/>
        <dbReference type="ChEBI" id="CHEBI:456216"/>
        <dbReference type="EC" id="4.2.1.136"/>
    </reaction>
</comment>
<evidence type="ECO:0000259" key="14">
    <source>
        <dbReference type="PROSITE" id="PS51385"/>
    </source>
</evidence>
<keyword evidence="15" id="KW-0808">Transferase</keyword>
<comment type="catalytic activity">
    <reaction evidence="9 11">
        <text>(6S)-NADHX + ADP = AMP + phosphate + NADH + H(+)</text>
        <dbReference type="Rhea" id="RHEA:32223"/>
        <dbReference type="ChEBI" id="CHEBI:15378"/>
        <dbReference type="ChEBI" id="CHEBI:43474"/>
        <dbReference type="ChEBI" id="CHEBI:57945"/>
        <dbReference type="ChEBI" id="CHEBI:64074"/>
        <dbReference type="ChEBI" id="CHEBI:456215"/>
        <dbReference type="ChEBI" id="CHEBI:456216"/>
        <dbReference type="EC" id="4.2.1.136"/>
    </reaction>
</comment>
<evidence type="ECO:0000256" key="11">
    <source>
        <dbReference type="HAMAP-Rule" id="MF_01965"/>
    </source>
</evidence>
<dbReference type="eggNOG" id="COG0062">
    <property type="taxonomic scope" value="Bacteria"/>
</dbReference>
<evidence type="ECO:0000256" key="5">
    <source>
        <dbReference type="ARBA" id="ARBA00022857"/>
    </source>
</evidence>
<dbReference type="Proteomes" id="UP000029014">
    <property type="component" value="Unassembled WGS sequence"/>
</dbReference>
<comment type="catalytic activity">
    <reaction evidence="12">
        <text>(6R)-NADPHX = (6S)-NADPHX</text>
        <dbReference type="Rhea" id="RHEA:32227"/>
        <dbReference type="ChEBI" id="CHEBI:64076"/>
        <dbReference type="ChEBI" id="CHEBI:64077"/>
        <dbReference type="EC" id="5.1.99.6"/>
    </reaction>
</comment>
<evidence type="ECO:0000256" key="3">
    <source>
        <dbReference type="ARBA" id="ARBA00022741"/>
    </source>
</evidence>
<dbReference type="HAMAP" id="MF_01965">
    <property type="entry name" value="NADHX_dehydratase"/>
    <property type="match status" value="1"/>
</dbReference>
<dbReference type="GO" id="GO:0016301">
    <property type="term" value="F:kinase activity"/>
    <property type="evidence" value="ECO:0007669"/>
    <property type="project" value="UniProtKB-KW"/>
</dbReference>
<protein>
    <recommendedName>
        <fullName evidence="11 12">Multifunctional fusion protein</fullName>
    </recommendedName>
    <domain>
        <recommendedName>
            <fullName evidence="11">ADP-dependent (S)-NAD(P)H-hydrate dehydratase</fullName>
            <ecNumber evidence="11">4.2.1.136</ecNumber>
        </recommendedName>
        <alternativeName>
            <fullName evidence="11">ADP-dependent NAD(P)HX dehydratase</fullName>
        </alternativeName>
    </domain>
    <domain>
        <recommendedName>
            <fullName evidence="12">NAD(P)H-hydrate epimerase</fullName>
            <ecNumber evidence="12">5.1.99.6</ecNumber>
        </recommendedName>
        <alternativeName>
            <fullName evidence="12">NAD(P)HX epimerase</fullName>
        </alternativeName>
    </domain>
</protein>
<keyword evidence="12 15" id="KW-0413">Isomerase</keyword>
<dbReference type="PANTHER" id="PTHR12592:SF0">
    <property type="entry name" value="ATP-DEPENDENT (S)-NAD(P)H-HYDRATE DEHYDRATASE"/>
    <property type="match status" value="1"/>
</dbReference>
<dbReference type="PROSITE" id="PS51385">
    <property type="entry name" value="YJEF_N"/>
    <property type="match status" value="1"/>
</dbReference>
<dbReference type="eggNOG" id="COG0063">
    <property type="taxonomic scope" value="Bacteria"/>
</dbReference>
<feature type="binding site" evidence="11">
    <location>
        <position position="300"/>
    </location>
    <ligand>
        <name>(6S)-NADPHX</name>
        <dbReference type="ChEBI" id="CHEBI:64076"/>
    </ligand>
</feature>
<comment type="function">
    <text evidence="8">Bifunctional enzyme that catalyzes the epimerization of the S- and R-forms of NAD(P)HX and the dehydration of the S-form of NAD(P)HX at the expense of ADP, which is converted to AMP. This allows the repair of both epimers of NAD(P)HX, a damaged form of NAD(P)H that is a result of enzymatic or heat-dependent hydration.</text>
</comment>
<keyword evidence="12" id="KW-0630">Potassium</keyword>
<gene>
    <name evidence="11" type="primary">nnrD</name>
    <name evidence="12" type="synonym">nnrE</name>
    <name evidence="15" type="ORF">BMIN_0560</name>
</gene>
<comment type="similarity">
    <text evidence="1">In the N-terminal section; belongs to the NnrE/AIBP family.</text>
</comment>
<evidence type="ECO:0000256" key="12">
    <source>
        <dbReference type="HAMAP-Rule" id="MF_01966"/>
    </source>
</evidence>
<comment type="similarity">
    <text evidence="12">Belongs to the NnrE/AIBP family.</text>
</comment>
<proteinExistence type="inferred from homology"/>
<evidence type="ECO:0000256" key="6">
    <source>
        <dbReference type="ARBA" id="ARBA00023027"/>
    </source>
</evidence>
<dbReference type="InterPro" id="IPR004443">
    <property type="entry name" value="YjeF_N_dom"/>
</dbReference>
<keyword evidence="3 11" id="KW-0547">Nucleotide-binding</keyword>
<dbReference type="InterPro" id="IPR017953">
    <property type="entry name" value="Carbohydrate_kinase_pred_CS"/>
</dbReference>
<comment type="caution">
    <text evidence="15">The sequence shown here is derived from an EMBL/GenBank/DDBJ whole genome shotgun (WGS) entry which is preliminary data.</text>
</comment>
<dbReference type="GO" id="GO:0052855">
    <property type="term" value="F:ADP-dependent NAD(P)H-hydrate dehydratase activity"/>
    <property type="evidence" value="ECO:0007669"/>
    <property type="project" value="UniProtKB-UniRule"/>
</dbReference>
<feature type="binding site" evidence="11">
    <location>
        <position position="350"/>
    </location>
    <ligand>
        <name>(6S)-NADPHX</name>
        <dbReference type="ChEBI" id="CHEBI:64076"/>
    </ligand>
</feature>
<dbReference type="GO" id="GO:0005524">
    <property type="term" value="F:ATP binding"/>
    <property type="evidence" value="ECO:0007669"/>
    <property type="project" value="UniProtKB-KW"/>
</dbReference>
<feature type="binding site" evidence="12">
    <location>
        <position position="204"/>
    </location>
    <ligand>
        <name>K(+)</name>
        <dbReference type="ChEBI" id="CHEBI:29103"/>
    </ligand>
</feature>
<comment type="caution">
    <text evidence="12">Lacks conserved residue(s) required for the propagation of feature annotation.</text>
</comment>
<keyword evidence="5 11" id="KW-0521">NADP</keyword>
<dbReference type="GO" id="GO:0110051">
    <property type="term" value="P:metabolite repair"/>
    <property type="evidence" value="ECO:0007669"/>
    <property type="project" value="TreeGrafter"/>
</dbReference>
<evidence type="ECO:0000256" key="7">
    <source>
        <dbReference type="ARBA" id="ARBA00023239"/>
    </source>
</evidence>
<feature type="binding site" evidence="11">
    <location>
        <position position="419"/>
    </location>
    <ligand>
        <name>(6S)-NADPHX</name>
        <dbReference type="ChEBI" id="CHEBI:64076"/>
    </ligand>
</feature>
<dbReference type="EMBL" id="JGZD01000009">
    <property type="protein sequence ID" value="KFI72661.1"/>
    <property type="molecule type" value="Genomic_DNA"/>
</dbReference>
<dbReference type="PROSITE" id="PS51383">
    <property type="entry name" value="YJEF_C_3"/>
    <property type="match status" value="1"/>
</dbReference>
<feature type="binding site" evidence="12">
    <location>
        <position position="145"/>
    </location>
    <ligand>
        <name>K(+)</name>
        <dbReference type="ChEBI" id="CHEBI:29103"/>
    </ligand>
</feature>
<feature type="domain" description="YjeF C-terminal" evidence="13">
    <location>
        <begin position="264"/>
        <end position="625"/>
    </location>
</feature>
<keyword evidence="4 11" id="KW-0067">ATP-binding</keyword>
<comment type="similarity">
    <text evidence="11">Belongs to the NnrD/CARKD family.</text>
</comment>
<evidence type="ECO:0000256" key="4">
    <source>
        <dbReference type="ARBA" id="ARBA00022840"/>
    </source>
</evidence>
<name>A0A087BNR1_9BIFI</name>
<dbReference type="SUPFAM" id="SSF64153">
    <property type="entry name" value="YjeF N-terminal domain-like"/>
    <property type="match status" value="1"/>
</dbReference>
<evidence type="ECO:0000313" key="15">
    <source>
        <dbReference type="EMBL" id="KFI72661.1"/>
    </source>
</evidence>
<dbReference type="InterPro" id="IPR029056">
    <property type="entry name" value="Ribokinase-like"/>
</dbReference>
<comment type="cofactor">
    <cofactor evidence="12">
        <name>K(+)</name>
        <dbReference type="ChEBI" id="CHEBI:29103"/>
    </cofactor>
    <text evidence="12">Binds 1 potassium ion per subunit.</text>
</comment>
<comment type="function">
    <text evidence="11">Catalyzes the dehydration of the S-form of NAD(P)HX at the expense of ADP, which is converted to AMP. Together with NAD(P)HX epimerase, which catalyzes the epimerization of the S- and R-forms, the enzyme allows the repair of both epimers of NAD(P)HX, a damaged form of NAD(P)H that is a result of enzymatic or heat-dependent hydration.</text>
</comment>
<feature type="binding site" evidence="12">
    <location>
        <begin position="62"/>
        <end position="66"/>
    </location>
    <ligand>
        <name>(6S)-NADPHX</name>
        <dbReference type="ChEBI" id="CHEBI:64076"/>
    </ligand>
</feature>
<dbReference type="CDD" id="cd01171">
    <property type="entry name" value="YXKO-related"/>
    <property type="match status" value="1"/>
</dbReference>
<dbReference type="GO" id="GO:0046872">
    <property type="term" value="F:metal ion binding"/>
    <property type="evidence" value="ECO:0007669"/>
    <property type="project" value="UniProtKB-KW"/>
</dbReference>
<feature type="binding site" evidence="12">
    <location>
        <position position="63"/>
    </location>
    <ligand>
        <name>K(+)</name>
        <dbReference type="ChEBI" id="CHEBI:29103"/>
    </ligand>
</feature>
<comment type="function">
    <text evidence="12">Catalyzes the epimerization of the S- and R-forms of NAD(P)HX, a damaged form of NAD(P)H that is a result of enzymatic or heat-dependent hydration. This is a prerequisite for the S-specific NAD(P)H-hydrate dehydratase to allow the repair of both epimers of NAD(P)HX.</text>
</comment>
<evidence type="ECO:0000256" key="8">
    <source>
        <dbReference type="ARBA" id="ARBA00025153"/>
    </source>
</evidence>
<dbReference type="EC" id="5.1.99.6" evidence="12"/>
<dbReference type="Pfam" id="PF01256">
    <property type="entry name" value="Carb_kinase"/>
    <property type="match status" value="1"/>
</dbReference>
<evidence type="ECO:0000256" key="9">
    <source>
        <dbReference type="ARBA" id="ARBA00048238"/>
    </source>
</evidence>
<evidence type="ECO:0000256" key="2">
    <source>
        <dbReference type="ARBA" id="ARBA00009524"/>
    </source>
</evidence>
<keyword evidence="12" id="KW-0479">Metal-binding</keyword>
<dbReference type="EC" id="4.2.1.136" evidence="11"/>
<dbReference type="Gene3D" id="3.40.50.10260">
    <property type="entry name" value="YjeF N-terminal domain"/>
    <property type="match status" value="1"/>
</dbReference>
<feature type="binding site" evidence="11">
    <location>
        <begin position="461"/>
        <end position="465"/>
    </location>
    <ligand>
        <name>AMP</name>
        <dbReference type="ChEBI" id="CHEBI:456215"/>
    </ligand>
</feature>
<dbReference type="PROSITE" id="PS01050">
    <property type="entry name" value="YJEF_C_2"/>
    <property type="match status" value="1"/>
</dbReference>
<accession>A0A087BNR1</accession>
<dbReference type="SUPFAM" id="SSF53613">
    <property type="entry name" value="Ribokinase-like"/>
    <property type="match status" value="1"/>
</dbReference>
<comment type="subunit">
    <text evidence="11">Homotetramer.</text>
</comment>
<dbReference type="GO" id="GO:0046496">
    <property type="term" value="P:nicotinamide nucleotide metabolic process"/>
    <property type="evidence" value="ECO:0007669"/>
    <property type="project" value="UniProtKB-UniRule"/>
</dbReference>
<keyword evidence="15" id="KW-0418">Kinase</keyword>
<dbReference type="InterPro" id="IPR036652">
    <property type="entry name" value="YjeF_N_dom_sf"/>
</dbReference>
<evidence type="ECO:0000313" key="16">
    <source>
        <dbReference type="Proteomes" id="UP000029014"/>
    </source>
</evidence>
<dbReference type="STRING" id="1693.BMIN_0560"/>